<dbReference type="OrthoDB" id="3535638at2"/>
<dbReference type="GO" id="GO:0016491">
    <property type="term" value="F:oxidoreductase activity"/>
    <property type="evidence" value="ECO:0007669"/>
    <property type="project" value="InterPro"/>
</dbReference>
<accession>A0A4R5AZY1</accession>
<protein>
    <submittedName>
        <fullName evidence="2">Ethyl tert-butyl ether degradation protein EthD</fullName>
    </submittedName>
</protein>
<dbReference type="Proteomes" id="UP000294513">
    <property type="component" value="Unassembled WGS sequence"/>
</dbReference>
<evidence type="ECO:0000313" key="2">
    <source>
        <dbReference type="EMBL" id="TDD76834.1"/>
    </source>
</evidence>
<dbReference type="Pfam" id="PF07110">
    <property type="entry name" value="EthD"/>
    <property type="match status" value="2"/>
</dbReference>
<dbReference type="EMBL" id="SMKU01000203">
    <property type="protein sequence ID" value="TDD76834.1"/>
    <property type="molecule type" value="Genomic_DNA"/>
</dbReference>
<reference evidence="2 3" key="1">
    <citation type="submission" date="2019-03" db="EMBL/GenBank/DDBJ databases">
        <title>Draft genome sequences of novel Actinobacteria.</title>
        <authorList>
            <person name="Sahin N."/>
            <person name="Ay H."/>
            <person name="Saygin H."/>
        </authorList>
    </citation>
    <scope>NUCLEOTIDE SEQUENCE [LARGE SCALE GENOMIC DNA]</scope>
    <source>
        <strain evidence="2 3">H3C3</strain>
    </source>
</reference>
<dbReference type="Gene3D" id="3.30.70.100">
    <property type="match status" value="2"/>
</dbReference>
<feature type="domain" description="EthD" evidence="1">
    <location>
        <begin position="133"/>
        <end position="215"/>
    </location>
</feature>
<sequence length="242" mass="27525">MIHQFILAAPRPGMETADFQRYWLEVHAVRYAAKIPQIRRYLVDTRVPFDGDLGDPPLPHQGIAEIWLDDEQRQLASMQSEEFLQGARLDEPNWAAFWQTIVVDTTPHEIGLGAPADAPPGGVKMTTLLRRSPGMPLERYREATLDTYAAAAGGLPGVRGHLHCHTRDGAYVFGEPPFDSVEQMWFADLDALRRALESRAYTDHLRKEREALADPRHVFSMTCEEHWIIGPEPRPRPRTLDR</sequence>
<proteinExistence type="predicted"/>
<feature type="domain" description="EthD" evidence="1">
    <location>
        <begin position="11"/>
        <end position="96"/>
    </location>
</feature>
<gene>
    <name evidence="2" type="ORF">E1298_30115</name>
</gene>
<dbReference type="InterPro" id="IPR011008">
    <property type="entry name" value="Dimeric_a/b-barrel"/>
</dbReference>
<comment type="caution">
    <text evidence="2">The sequence shown here is derived from an EMBL/GenBank/DDBJ whole genome shotgun (WGS) entry which is preliminary data.</text>
</comment>
<dbReference type="SUPFAM" id="SSF54909">
    <property type="entry name" value="Dimeric alpha+beta barrel"/>
    <property type="match status" value="2"/>
</dbReference>
<name>A0A4R5AZY1_9ACTN</name>
<keyword evidence="3" id="KW-1185">Reference proteome</keyword>
<evidence type="ECO:0000313" key="3">
    <source>
        <dbReference type="Proteomes" id="UP000294513"/>
    </source>
</evidence>
<dbReference type="AlphaFoldDB" id="A0A4R5AZY1"/>
<dbReference type="InterPro" id="IPR009799">
    <property type="entry name" value="EthD_dom"/>
</dbReference>
<organism evidence="2 3">
    <name type="scientific">Actinomadura rubrisoli</name>
    <dbReference type="NCBI Taxonomy" id="2530368"/>
    <lineage>
        <taxon>Bacteria</taxon>
        <taxon>Bacillati</taxon>
        <taxon>Actinomycetota</taxon>
        <taxon>Actinomycetes</taxon>
        <taxon>Streptosporangiales</taxon>
        <taxon>Thermomonosporaceae</taxon>
        <taxon>Actinomadura</taxon>
    </lineage>
</organism>
<evidence type="ECO:0000259" key="1">
    <source>
        <dbReference type="Pfam" id="PF07110"/>
    </source>
</evidence>